<dbReference type="RefSeq" id="WP_318109320.1">
    <property type="nucleotide sequence ID" value="NZ_CP137573.1"/>
</dbReference>
<dbReference type="Proteomes" id="UP001301731">
    <property type="component" value="Chromosome"/>
</dbReference>
<reference evidence="1 2" key="1">
    <citation type="submission" date="2023-10" db="EMBL/GenBank/DDBJ databases">
        <title>The genome sequence of Streptomyces sp. HUAS YS2.</title>
        <authorList>
            <person name="Mo P."/>
        </authorList>
    </citation>
    <scope>NUCLEOTIDE SEQUENCE [LARGE SCALE GENOMIC DNA]</scope>
    <source>
        <strain evidence="1 2">HUAS YS2</strain>
    </source>
</reference>
<dbReference type="EMBL" id="CP137573">
    <property type="protein sequence ID" value="WOX26339.1"/>
    <property type="molecule type" value="Genomic_DNA"/>
</dbReference>
<accession>A0ABZ0M5K5</accession>
<sequence>MPAGGVILRVVQAAAFADPVAFSISDTTVRGVKITRCHLPEDAHAVAKPSFDA</sequence>
<protein>
    <submittedName>
        <fullName evidence="1">Uncharacterized protein</fullName>
    </submittedName>
</protein>
<organism evidence="1 2">
    <name type="scientific">Streptomyces solicathayae</name>
    <dbReference type="NCBI Taxonomy" id="3081768"/>
    <lineage>
        <taxon>Bacteria</taxon>
        <taxon>Bacillati</taxon>
        <taxon>Actinomycetota</taxon>
        <taxon>Actinomycetes</taxon>
        <taxon>Kitasatosporales</taxon>
        <taxon>Streptomycetaceae</taxon>
        <taxon>Streptomyces</taxon>
    </lineage>
</organism>
<keyword evidence="2" id="KW-1185">Reference proteome</keyword>
<name>A0ABZ0M5K5_9ACTN</name>
<evidence type="ECO:0000313" key="2">
    <source>
        <dbReference type="Proteomes" id="UP001301731"/>
    </source>
</evidence>
<gene>
    <name evidence="1" type="ORF">R2D22_35145</name>
</gene>
<proteinExistence type="predicted"/>
<evidence type="ECO:0000313" key="1">
    <source>
        <dbReference type="EMBL" id="WOX26339.1"/>
    </source>
</evidence>